<dbReference type="GO" id="GO:0016020">
    <property type="term" value="C:membrane"/>
    <property type="evidence" value="ECO:0007669"/>
    <property type="project" value="GOC"/>
</dbReference>
<dbReference type="EMBL" id="NEDP02000981">
    <property type="protein sequence ID" value="OWF54541.1"/>
    <property type="molecule type" value="Genomic_DNA"/>
</dbReference>
<dbReference type="GO" id="GO:0001729">
    <property type="term" value="F:ceramide kinase activity"/>
    <property type="evidence" value="ECO:0007669"/>
    <property type="project" value="TreeGrafter"/>
</dbReference>
<dbReference type="PANTHER" id="PTHR12358">
    <property type="entry name" value="SPHINGOSINE KINASE"/>
    <property type="match status" value="1"/>
</dbReference>
<dbReference type="OrthoDB" id="530923at2759"/>
<dbReference type="PANTHER" id="PTHR12358:SF111">
    <property type="entry name" value="CERAMIDE KINASE, ISOFORM A"/>
    <property type="match status" value="1"/>
</dbReference>
<organism evidence="2 3">
    <name type="scientific">Mizuhopecten yessoensis</name>
    <name type="common">Japanese scallop</name>
    <name type="synonym">Patinopecten yessoensis</name>
    <dbReference type="NCBI Taxonomy" id="6573"/>
    <lineage>
        <taxon>Eukaryota</taxon>
        <taxon>Metazoa</taxon>
        <taxon>Spiralia</taxon>
        <taxon>Lophotrochozoa</taxon>
        <taxon>Mollusca</taxon>
        <taxon>Bivalvia</taxon>
        <taxon>Autobranchia</taxon>
        <taxon>Pteriomorphia</taxon>
        <taxon>Pectinida</taxon>
        <taxon>Pectinoidea</taxon>
        <taxon>Pectinidae</taxon>
        <taxon>Mizuhopecten</taxon>
    </lineage>
</organism>
<dbReference type="PROSITE" id="PS50146">
    <property type="entry name" value="DAGK"/>
    <property type="match status" value="1"/>
</dbReference>
<protein>
    <submittedName>
        <fullName evidence="2">Ceramide kinase</fullName>
    </submittedName>
</protein>
<dbReference type="Proteomes" id="UP000242188">
    <property type="component" value="Unassembled WGS sequence"/>
</dbReference>
<dbReference type="STRING" id="6573.A0A210R0X7"/>
<dbReference type="InterPro" id="IPR017438">
    <property type="entry name" value="ATP-NAD_kinase_N"/>
</dbReference>
<dbReference type="GO" id="GO:0006672">
    <property type="term" value="P:ceramide metabolic process"/>
    <property type="evidence" value="ECO:0007669"/>
    <property type="project" value="TreeGrafter"/>
</dbReference>
<name>A0A210R0X7_MIZYE</name>
<dbReference type="Gene3D" id="2.60.200.40">
    <property type="match status" value="1"/>
</dbReference>
<dbReference type="Gene3D" id="3.40.50.10330">
    <property type="entry name" value="Probable inorganic polyphosphate/atp-NAD kinase, domain 1"/>
    <property type="match status" value="1"/>
</dbReference>
<evidence type="ECO:0000259" key="1">
    <source>
        <dbReference type="PROSITE" id="PS50146"/>
    </source>
</evidence>
<keyword evidence="2" id="KW-0418">Kinase</keyword>
<dbReference type="InterPro" id="IPR001206">
    <property type="entry name" value="Diacylglycerol_kinase_cat_dom"/>
</dbReference>
<dbReference type="SMART" id="SM00046">
    <property type="entry name" value="DAGKc"/>
    <property type="match status" value="1"/>
</dbReference>
<gene>
    <name evidence="2" type="ORF">KP79_PYT13419</name>
</gene>
<evidence type="ECO:0000313" key="3">
    <source>
        <dbReference type="Proteomes" id="UP000242188"/>
    </source>
</evidence>
<dbReference type="Pfam" id="PF00781">
    <property type="entry name" value="DAGK_cat"/>
    <property type="match status" value="1"/>
</dbReference>
<dbReference type="InterPro" id="IPR016064">
    <property type="entry name" value="NAD/diacylglycerol_kinase_sf"/>
</dbReference>
<dbReference type="SUPFAM" id="SSF111331">
    <property type="entry name" value="NAD kinase/diacylglycerol kinase-like"/>
    <property type="match status" value="1"/>
</dbReference>
<feature type="domain" description="DAGKc" evidence="1">
    <location>
        <begin position="132"/>
        <end position="281"/>
    </location>
</feature>
<proteinExistence type="predicted"/>
<evidence type="ECO:0000313" key="2">
    <source>
        <dbReference type="EMBL" id="OWF54541.1"/>
    </source>
</evidence>
<reference evidence="2 3" key="1">
    <citation type="journal article" date="2017" name="Nat. Ecol. Evol.">
        <title>Scallop genome provides insights into evolution of bilaterian karyotype and development.</title>
        <authorList>
            <person name="Wang S."/>
            <person name="Zhang J."/>
            <person name="Jiao W."/>
            <person name="Li J."/>
            <person name="Xun X."/>
            <person name="Sun Y."/>
            <person name="Guo X."/>
            <person name="Huan P."/>
            <person name="Dong B."/>
            <person name="Zhang L."/>
            <person name="Hu X."/>
            <person name="Sun X."/>
            <person name="Wang J."/>
            <person name="Zhao C."/>
            <person name="Wang Y."/>
            <person name="Wang D."/>
            <person name="Huang X."/>
            <person name="Wang R."/>
            <person name="Lv J."/>
            <person name="Li Y."/>
            <person name="Zhang Z."/>
            <person name="Liu B."/>
            <person name="Lu W."/>
            <person name="Hui Y."/>
            <person name="Liang J."/>
            <person name="Zhou Z."/>
            <person name="Hou R."/>
            <person name="Li X."/>
            <person name="Liu Y."/>
            <person name="Li H."/>
            <person name="Ning X."/>
            <person name="Lin Y."/>
            <person name="Zhao L."/>
            <person name="Xing Q."/>
            <person name="Dou J."/>
            <person name="Li Y."/>
            <person name="Mao J."/>
            <person name="Guo H."/>
            <person name="Dou H."/>
            <person name="Li T."/>
            <person name="Mu C."/>
            <person name="Jiang W."/>
            <person name="Fu Q."/>
            <person name="Fu X."/>
            <person name="Miao Y."/>
            <person name="Liu J."/>
            <person name="Yu Q."/>
            <person name="Li R."/>
            <person name="Liao H."/>
            <person name="Li X."/>
            <person name="Kong Y."/>
            <person name="Jiang Z."/>
            <person name="Chourrout D."/>
            <person name="Li R."/>
            <person name="Bao Z."/>
        </authorList>
    </citation>
    <scope>NUCLEOTIDE SEQUENCE [LARGE SCALE GENOMIC DNA]</scope>
    <source>
        <strain evidence="2 3">PY_sf001</strain>
    </source>
</reference>
<keyword evidence="2" id="KW-0808">Transferase</keyword>
<accession>A0A210R0X7</accession>
<dbReference type="AlphaFoldDB" id="A0A210R0X7"/>
<keyword evidence="3" id="KW-1185">Reference proteome</keyword>
<comment type="caution">
    <text evidence="2">The sequence shown here is derived from an EMBL/GenBank/DDBJ whole genome shotgun (WGS) entry which is preliminary data.</text>
</comment>
<dbReference type="InterPro" id="IPR050187">
    <property type="entry name" value="Lipid_Phosphate_FormReg"/>
</dbReference>
<sequence>MSVRLEVKSDGILCYCTVEDDTVVLLPKTIEPCPDEKGSSVDAADHSFTLAFDDIIAIKKEDSTCTGSTESFVDHPNPSSSSSTIIHYIKKVPDDPKWSHATVKISPSSEKECDYKIILEKVQAKFDKVVETRPNKLLVLMNPIGGKRQARTMYDTVMTPLFELANISCHLIVSERPKHLIEVLKTYDYKSMDGIVMMGGDGTFTEIINVLMRKTQEEAGVDYNDPTAKLQRVSTPLAVIPTGTGNGVAEGLIGCQDVLTATLHVIRGKIRTNRILATYADSRLVGYSGCVFGIGLAADMMYIADKKLRWLKAARYLALPFVFMLRGIRHTEAEFTMNIRKRITMRDGSEQHEEFVFEEEKINQETSMVMSWPFQLLDDAGHFNLFKSCIRNVTRKHNGDMFMVIYERMGWLQMLQHFRDLHARKDGAFEKDFIKIRRCQSIKIRLKEKPGESSIYNRLVSIDGELQECENPEYFVRILDGALNLFCSTDLV</sequence>